<comment type="caution">
    <text evidence="2">The sequence shown here is derived from an EMBL/GenBank/DDBJ whole genome shotgun (WGS) entry which is preliminary data.</text>
</comment>
<feature type="coiled-coil region" evidence="1">
    <location>
        <begin position="57"/>
        <end position="98"/>
    </location>
</feature>
<dbReference type="Proteomes" id="UP001459277">
    <property type="component" value="Unassembled WGS sequence"/>
</dbReference>
<dbReference type="AlphaFoldDB" id="A0AAW2DIH8"/>
<gene>
    <name evidence="2" type="ORF">SO802_010383</name>
</gene>
<accession>A0AAW2DIH8</accession>
<keyword evidence="3" id="KW-1185">Reference proteome</keyword>
<reference evidence="2 3" key="1">
    <citation type="submission" date="2024-01" db="EMBL/GenBank/DDBJ databases">
        <title>A telomere-to-telomere, gap-free genome of sweet tea (Lithocarpus litseifolius).</title>
        <authorList>
            <person name="Zhou J."/>
        </authorList>
    </citation>
    <scope>NUCLEOTIDE SEQUENCE [LARGE SCALE GENOMIC DNA]</scope>
    <source>
        <strain evidence="2">Zhou-2022a</strain>
        <tissue evidence="2">Leaf</tissue>
    </source>
</reference>
<name>A0AAW2DIH8_9ROSI</name>
<keyword evidence="1" id="KW-0175">Coiled coil</keyword>
<dbReference type="EMBL" id="JAZDWU010000003">
    <property type="protein sequence ID" value="KAL0008881.1"/>
    <property type="molecule type" value="Genomic_DNA"/>
</dbReference>
<proteinExistence type="predicted"/>
<feature type="non-terminal residue" evidence="2">
    <location>
        <position position="1"/>
    </location>
</feature>
<evidence type="ECO:0000256" key="1">
    <source>
        <dbReference type="SAM" id="Coils"/>
    </source>
</evidence>
<evidence type="ECO:0000313" key="2">
    <source>
        <dbReference type="EMBL" id="KAL0008881.1"/>
    </source>
</evidence>
<evidence type="ECO:0000313" key="3">
    <source>
        <dbReference type="Proteomes" id="UP001459277"/>
    </source>
</evidence>
<organism evidence="2 3">
    <name type="scientific">Lithocarpus litseifolius</name>
    <dbReference type="NCBI Taxonomy" id="425828"/>
    <lineage>
        <taxon>Eukaryota</taxon>
        <taxon>Viridiplantae</taxon>
        <taxon>Streptophyta</taxon>
        <taxon>Embryophyta</taxon>
        <taxon>Tracheophyta</taxon>
        <taxon>Spermatophyta</taxon>
        <taxon>Magnoliopsida</taxon>
        <taxon>eudicotyledons</taxon>
        <taxon>Gunneridae</taxon>
        <taxon>Pentapetalae</taxon>
        <taxon>rosids</taxon>
        <taxon>fabids</taxon>
        <taxon>Fagales</taxon>
        <taxon>Fagaceae</taxon>
        <taxon>Lithocarpus</taxon>
    </lineage>
</organism>
<protein>
    <submittedName>
        <fullName evidence="2">Uncharacterized protein</fullName>
    </submittedName>
</protein>
<sequence>HGSLSYKPSNQIIARPKPKGFLHLQLKGSNGESKRSMATEKKKKILSDVEIESDDDYELDEIEEHELDIKLKQLQEEAEALKKECKRMELEIEEFTASDASYIESTYEVQ</sequence>